<accession>A0ABV9JSB3</accession>
<dbReference type="GO" id="GO:0004148">
    <property type="term" value="F:dihydrolipoyl dehydrogenase (NADH) activity"/>
    <property type="evidence" value="ECO:0007669"/>
    <property type="project" value="UniProtKB-EC"/>
</dbReference>
<dbReference type="RefSeq" id="WP_256705357.1">
    <property type="nucleotide sequence ID" value="NZ_JBHSFT010000001.1"/>
</dbReference>
<evidence type="ECO:0000256" key="9">
    <source>
        <dbReference type="ARBA" id="ARBA00023027"/>
    </source>
</evidence>
<evidence type="ECO:0000259" key="15">
    <source>
        <dbReference type="Pfam" id="PF07992"/>
    </source>
</evidence>
<evidence type="ECO:0000256" key="13">
    <source>
        <dbReference type="RuleBase" id="RU003692"/>
    </source>
</evidence>
<keyword evidence="9 13" id="KW-0520">NAD</keyword>
<dbReference type="SUPFAM" id="SSF55424">
    <property type="entry name" value="FAD/NAD-linked reductases, dimerisation (C-terminal) domain"/>
    <property type="match status" value="1"/>
</dbReference>
<dbReference type="Gene3D" id="3.50.50.60">
    <property type="entry name" value="FAD/NAD(P)-binding domain"/>
    <property type="match status" value="2"/>
</dbReference>
<dbReference type="PRINTS" id="PR00368">
    <property type="entry name" value="FADPNR"/>
</dbReference>
<comment type="catalytic activity">
    <reaction evidence="12 13">
        <text>N(6)-[(R)-dihydrolipoyl]-L-lysyl-[protein] + NAD(+) = N(6)-[(R)-lipoyl]-L-lysyl-[protein] + NADH + H(+)</text>
        <dbReference type="Rhea" id="RHEA:15045"/>
        <dbReference type="Rhea" id="RHEA-COMP:10474"/>
        <dbReference type="Rhea" id="RHEA-COMP:10475"/>
        <dbReference type="ChEBI" id="CHEBI:15378"/>
        <dbReference type="ChEBI" id="CHEBI:57540"/>
        <dbReference type="ChEBI" id="CHEBI:57945"/>
        <dbReference type="ChEBI" id="CHEBI:83099"/>
        <dbReference type="ChEBI" id="CHEBI:83100"/>
        <dbReference type="EC" id="1.8.1.4"/>
    </reaction>
</comment>
<dbReference type="InterPro" id="IPR006258">
    <property type="entry name" value="Lipoamide_DH"/>
</dbReference>
<gene>
    <name evidence="16" type="primary">lpdA</name>
    <name evidence="16" type="ORF">ACFO3P_00290</name>
</gene>
<keyword evidence="8 13" id="KW-0560">Oxidoreductase</keyword>
<comment type="cofactor">
    <cofactor evidence="13">
        <name>FAD</name>
        <dbReference type="ChEBI" id="CHEBI:57692"/>
    </cofactor>
    <text evidence="13">Binds 1 FAD per subunit.</text>
</comment>
<dbReference type="InterPro" id="IPR001100">
    <property type="entry name" value="Pyr_nuc-diS_OxRdtase"/>
</dbReference>
<reference evidence="17" key="1">
    <citation type="journal article" date="2019" name="Int. J. Syst. Evol. Microbiol.">
        <title>The Global Catalogue of Microorganisms (GCM) 10K type strain sequencing project: providing services to taxonomists for standard genome sequencing and annotation.</title>
        <authorList>
            <consortium name="The Broad Institute Genomics Platform"/>
            <consortium name="The Broad Institute Genome Sequencing Center for Infectious Disease"/>
            <person name="Wu L."/>
            <person name="Ma J."/>
        </authorList>
    </citation>
    <scope>NUCLEOTIDE SEQUENCE [LARGE SCALE GENOMIC DNA]</scope>
    <source>
        <strain evidence="17">CCUG 37257</strain>
    </source>
</reference>
<evidence type="ECO:0000259" key="14">
    <source>
        <dbReference type="Pfam" id="PF02852"/>
    </source>
</evidence>
<evidence type="ECO:0000256" key="3">
    <source>
        <dbReference type="ARBA" id="ARBA00012608"/>
    </source>
</evidence>
<keyword evidence="10" id="KW-1015">Disulfide bond</keyword>
<comment type="miscellaneous">
    <text evidence="13">The active site is a redox-active disulfide bond.</text>
</comment>
<sequence length="462" mass="49991">MTNFDVVIIGGGPAGYVAAIRAAKNGKKTALVESDYLGGTCLNRGCIPSKTLLRHTEIIEDIKKADDWGIKVSDLYFSLEDMISRKDKVIETLRMGINQLLKSGDISVYNGMASVETNKQINIKKADNDTLTLFGDKILIATGSTPVIPPIEGVNTVDYHTTDTIFHITEIPESILIIGGGVIGVEMANILSSLNTEVTIVEMSGRVIPSEDKDASKALLKSLKKKGIKILLKHQVRSMSEKNGVKKINLSSQKGENKQVETSEVLIAVGRRPNLSAVDSLQLNKNGSFIAVNEQLETSIDGIYSAGDVIGGLQLAHVASEEGLTAVENMDGKKKNINYQWMPRCIYTKPEIASVGYNEQELIDRNMDYRAGKYDLSGNGKALAMGETEGFIKVLIDSNYGEILGVTMVGSHVTEMIGQSASYMQLEGTVDELASLTQAHPSISEGLMEIANALIDKGIHVN</sequence>
<proteinExistence type="inferred from homology"/>
<dbReference type="Proteomes" id="UP001595988">
    <property type="component" value="Unassembled WGS sequence"/>
</dbReference>
<dbReference type="InterPro" id="IPR036188">
    <property type="entry name" value="FAD/NAD-bd_sf"/>
</dbReference>
<keyword evidence="7 13" id="KW-0274">FAD</keyword>
<keyword evidence="5" id="KW-0963">Cytoplasm</keyword>
<dbReference type="InterPro" id="IPR004099">
    <property type="entry name" value="Pyr_nucl-diS_OxRdtase_dimer"/>
</dbReference>
<evidence type="ECO:0000256" key="2">
    <source>
        <dbReference type="ARBA" id="ARBA00007532"/>
    </source>
</evidence>
<keyword evidence="6 13" id="KW-0285">Flavoprotein</keyword>
<evidence type="ECO:0000256" key="4">
    <source>
        <dbReference type="ARBA" id="ARBA00016961"/>
    </source>
</evidence>
<evidence type="ECO:0000256" key="8">
    <source>
        <dbReference type="ARBA" id="ARBA00023002"/>
    </source>
</evidence>
<dbReference type="EC" id="1.8.1.4" evidence="3 13"/>
<evidence type="ECO:0000256" key="7">
    <source>
        <dbReference type="ARBA" id="ARBA00022827"/>
    </source>
</evidence>
<evidence type="ECO:0000256" key="10">
    <source>
        <dbReference type="ARBA" id="ARBA00023157"/>
    </source>
</evidence>
<dbReference type="Pfam" id="PF02852">
    <property type="entry name" value="Pyr_redox_dim"/>
    <property type="match status" value="1"/>
</dbReference>
<dbReference type="Gene3D" id="3.30.390.30">
    <property type="match status" value="1"/>
</dbReference>
<dbReference type="PANTHER" id="PTHR22912">
    <property type="entry name" value="DISULFIDE OXIDOREDUCTASE"/>
    <property type="match status" value="1"/>
</dbReference>
<dbReference type="InterPro" id="IPR023753">
    <property type="entry name" value="FAD/NAD-binding_dom"/>
</dbReference>
<evidence type="ECO:0000313" key="16">
    <source>
        <dbReference type="EMBL" id="MFC4660670.1"/>
    </source>
</evidence>
<evidence type="ECO:0000256" key="11">
    <source>
        <dbReference type="ARBA" id="ARBA00023284"/>
    </source>
</evidence>
<keyword evidence="17" id="KW-1185">Reference proteome</keyword>
<comment type="similarity">
    <text evidence="2 13">Belongs to the class-I pyridine nucleotide-disulfide oxidoreductase family.</text>
</comment>
<dbReference type="EMBL" id="JBHSFT010000001">
    <property type="protein sequence ID" value="MFC4660670.1"/>
    <property type="molecule type" value="Genomic_DNA"/>
</dbReference>
<dbReference type="Pfam" id="PF07992">
    <property type="entry name" value="Pyr_redox_2"/>
    <property type="match status" value="1"/>
</dbReference>
<dbReference type="PRINTS" id="PR00411">
    <property type="entry name" value="PNDRDTASEI"/>
</dbReference>
<keyword evidence="11 13" id="KW-0676">Redox-active center</keyword>
<organism evidence="16 17">
    <name type="scientific">Oceanobacillus aidingensis</name>
    <dbReference type="NCBI Taxonomy" id="645964"/>
    <lineage>
        <taxon>Bacteria</taxon>
        <taxon>Bacillati</taxon>
        <taxon>Bacillota</taxon>
        <taxon>Bacilli</taxon>
        <taxon>Bacillales</taxon>
        <taxon>Bacillaceae</taxon>
        <taxon>Oceanobacillus</taxon>
    </lineage>
</organism>
<dbReference type="NCBIfam" id="TIGR01350">
    <property type="entry name" value="lipoamide_DH"/>
    <property type="match status" value="1"/>
</dbReference>
<evidence type="ECO:0000256" key="6">
    <source>
        <dbReference type="ARBA" id="ARBA00022630"/>
    </source>
</evidence>
<dbReference type="InterPro" id="IPR050151">
    <property type="entry name" value="Class-I_Pyr_Nuc-Dis_Oxidored"/>
</dbReference>
<name>A0ABV9JSB3_9BACI</name>
<feature type="domain" description="Pyridine nucleotide-disulphide oxidoreductase dimerisation" evidence="14">
    <location>
        <begin position="342"/>
        <end position="449"/>
    </location>
</feature>
<evidence type="ECO:0000256" key="5">
    <source>
        <dbReference type="ARBA" id="ARBA00022490"/>
    </source>
</evidence>
<evidence type="ECO:0000313" key="17">
    <source>
        <dbReference type="Proteomes" id="UP001595988"/>
    </source>
</evidence>
<comment type="caution">
    <text evidence="16">The sequence shown here is derived from an EMBL/GenBank/DDBJ whole genome shotgun (WGS) entry which is preliminary data.</text>
</comment>
<evidence type="ECO:0000256" key="12">
    <source>
        <dbReference type="ARBA" id="ARBA00049187"/>
    </source>
</evidence>
<evidence type="ECO:0000256" key="1">
    <source>
        <dbReference type="ARBA" id="ARBA00004496"/>
    </source>
</evidence>
<dbReference type="SUPFAM" id="SSF51905">
    <property type="entry name" value="FAD/NAD(P)-binding domain"/>
    <property type="match status" value="1"/>
</dbReference>
<feature type="domain" description="FAD/NAD(P)-binding" evidence="15">
    <location>
        <begin position="4"/>
        <end position="323"/>
    </location>
</feature>
<comment type="subcellular location">
    <subcellularLocation>
        <location evidence="1">Cytoplasm</location>
    </subcellularLocation>
</comment>
<dbReference type="PANTHER" id="PTHR22912:SF217">
    <property type="entry name" value="DIHYDROLIPOYL DEHYDROGENASE"/>
    <property type="match status" value="1"/>
</dbReference>
<dbReference type="InterPro" id="IPR016156">
    <property type="entry name" value="FAD/NAD-linked_Rdtase_dimer_sf"/>
</dbReference>
<dbReference type="PIRSF" id="PIRSF000350">
    <property type="entry name" value="Mercury_reductase_MerA"/>
    <property type="match status" value="1"/>
</dbReference>
<dbReference type="PROSITE" id="PS00076">
    <property type="entry name" value="PYRIDINE_REDOX_1"/>
    <property type="match status" value="1"/>
</dbReference>
<protein>
    <recommendedName>
        <fullName evidence="4 13">Dihydrolipoyl dehydrogenase</fullName>
        <ecNumber evidence="3 13">1.8.1.4</ecNumber>
    </recommendedName>
</protein>
<dbReference type="InterPro" id="IPR012999">
    <property type="entry name" value="Pyr_OxRdtase_I_AS"/>
</dbReference>